<accession>A0A6C0JJA8</accession>
<reference evidence="2" key="1">
    <citation type="journal article" date="2020" name="Nature">
        <title>Giant virus diversity and host interactions through global metagenomics.</title>
        <authorList>
            <person name="Schulz F."/>
            <person name="Roux S."/>
            <person name="Paez-Espino D."/>
            <person name="Jungbluth S."/>
            <person name="Walsh D.A."/>
            <person name="Denef V.J."/>
            <person name="McMahon K.D."/>
            <person name="Konstantinidis K.T."/>
            <person name="Eloe-Fadrosh E.A."/>
            <person name="Kyrpides N.C."/>
            <person name="Woyke T."/>
        </authorList>
    </citation>
    <scope>NUCLEOTIDE SEQUENCE</scope>
    <source>
        <strain evidence="2">GVMAG-M-3300027708-5</strain>
    </source>
</reference>
<feature type="compositionally biased region" description="Acidic residues" evidence="1">
    <location>
        <begin position="176"/>
        <end position="185"/>
    </location>
</feature>
<proteinExistence type="predicted"/>
<feature type="region of interest" description="Disordered" evidence="1">
    <location>
        <begin position="1"/>
        <end position="44"/>
    </location>
</feature>
<evidence type="ECO:0000313" key="2">
    <source>
        <dbReference type="EMBL" id="QHU04840.1"/>
    </source>
</evidence>
<name>A0A6C0JJA8_9ZZZZ</name>
<evidence type="ECO:0000256" key="1">
    <source>
        <dbReference type="SAM" id="MobiDB-lite"/>
    </source>
</evidence>
<feature type="compositionally biased region" description="Basic and acidic residues" evidence="1">
    <location>
        <begin position="8"/>
        <end position="22"/>
    </location>
</feature>
<dbReference type="AlphaFoldDB" id="A0A6C0JJA8"/>
<protein>
    <submittedName>
        <fullName evidence="2">Uncharacterized protein</fullName>
    </submittedName>
</protein>
<feature type="region of interest" description="Disordered" evidence="1">
    <location>
        <begin position="163"/>
        <end position="185"/>
    </location>
</feature>
<dbReference type="EMBL" id="MN740404">
    <property type="protein sequence ID" value="QHU04840.1"/>
    <property type="molecule type" value="Genomic_DNA"/>
</dbReference>
<feature type="compositionally biased region" description="Polar residues" evidence="1">
    <location>
        <begin position="24"/>
        <end position="44"/>
    </location>
</feature>
<sequence length="185" mass="21209">MFTINELLKNESEKQTAAEEKPASSLSSNQDTNPNKYKNILSNYSPMDTETNYSTIEQMLEKEKQHNKTETWIKLDKTVKIQKLHHFAEKYGKEHTLPAKDVKSLKVFFVNCLEKNKLNKTKDVLYVKETSEISAIPALHFNQASRNFTLKITDTKRVSTLKSLTPKRAKEPTSESLEESNEAAV</sequence>
<organism evidence="2">
    <name type="scientific">viral metagenome</name>
    <dbReference type="NCBI Taxonomy" id="1070528"/>
    <lineage>
        <taxon>unclassified sequences</taxon>
        <taxon>metagenomes</taxon>
        <taxon>organismal metagenomes</taxon>
    </lineage>
</organism>